<gene>
    <name evidence="2" type="primary">LOC100902755</name>
</gene>
<keyword evidence="1" id="KW-1185">Reference proteome</keyword>
<protein>
    <submittedName>
        <fullName evidence="2">Uncharacterized protein LOC100902755</fullName>
    </submittedName>
</protein>
<dbReference type="SUPFAM" id="SSF55961">
    <property type="entry name" value="Bet v1-like"/>
    <property type="match status" value="1"/>
</dbReference>
<sequence length="177" mass="20379">MDFIATYRGRALIFVVGAALSIVYQIEKPYAWSIQETLVVNRNRDDVFTAATSEQWIAKFLPFVDSVHQVDESKPVAKNTLFISHFSIPIYGDIKNTFRVIDHSEGKVFRLFGSSPWLRPVLTVKTKQMGEKTEVTIIVTFWRNSMLFQATLAPFLWLAHQDSLRQSLLLLRIDLQD</sequence>
<proteinExistence type="predicted"/>
<dbReference type="KEGG" id="goe:100902755"/>
<dbReference type="GeneID" id="100902755"/>
<dbReference type="Proteomes" id="UP000694867">
    <property type="component" value="Unplaced"/>
</dbReference>
<evidence type="ECO:0000313" key="1">
    <source>
        <dbReference type="Proteomes" id="UP000694867"/>
    </source>
</evidence>
<dbReference type="RefSeq" id="XP_003747867.1">
    <property type="nucleotide sequence ID" value="XM_003747819.1"/>
</dbReference>
<name>A0AAJ6QY52_9ACAR</name>
<reference evidence="2" key="1">
    <citation type="submission" date="2025-08" db="UniProtKB">
        <authorList>
            <consortium name="RefSeq"/>
        </authorList>
    </citation>
    <scope>IDENTIFICATION</scope>
</reference>
<evidence type="ECO:0000313" key="2">
    <source>
        <dbReference type="RefSeq" id="XP_003747867.1"/>
    </source>
</evidence>
<organism evidence="1 2">
    <name type="scientific">Galendromus occidentalis</name>
    <name type="common">western predatory mite</name>
    <dbReference type="NCBI Taxonomy" id="34638"/>
    <lineage>
        <taxon>Eukaryota</taxon>
        <taxon>Metazoa</taxon>
        <taxon>Ecdysozoa</taxon>
        <taxon>Arthropoda</taxon>
        <taxon>Chelicerata</taxon>
        <taxon>Arachnida</taxon>
        <taxon>Acari</taxon>
        <taxon>Parasitiformes</taxon>
        <taxon>Mesostigmata</taxon>
        <taxon>Gamasina</taxon>
        <taxon>Phytoseioidea</taxon>
        <taxon>Phytoseiidae</taxon>
        <taxon>Typhlodrominae</taxon>
        <taxon>Galendromus</taxon>
    </lineage>
</organism>
<dbReference type="AlphaFoldDB" id="A0AAJ6QY52"/>
<accession>A0AAJ6QY52</accession>